<dbReference type="Proteomes" id="UP000467840">
    <property type="component" value="Chromosome 13"/>
</dbReference>
<dbReference type="GO" id="GO:0004650">
    <property type="term" value="F:polygalacturonase activity"/>
    <property type="evidence" value="ECO:0007669"/>
    <property type="project" value="InterPro"/>
</dbReference>
<comment type="subcellular location">
    <subcellularLocation>
        <location evidence="1">Secreted</location>
        <location evidence="1">Cell wall</location>
    </subcellularLocation>
</comment>
<dbReference type="EMBL" id="JAAGAX010000014">
    <property type="protein sequence ID" value="KAF2292368.1"/>
    <property type="molecule type" value="Genomic_DNA"/>
</dbReference>
<dbReference type="PROSITE" id="PS00502">
    <property type="entry name" value="POLYGALACTURONASE"/>
    <property type="match status" value="1"/>
</dbReference>
<keyword evidence="7" id="KW-0961">Cell wall biogenesis/degradation</keyword>
<evidence type="ECO:0000256" key="5">
    <source>
        <dbReference type="ARBA" id="ARBA00022801"/>
    </source>
</evidence>
<dbReference type="Gene3D" id="2.160.20.10">
    <property type="entry name" value="Single-stranded right-handed beta-helix, Pectin lyase-like"/>
    <property type="match status" value="2"/>
</dbReference>
<dbReference type="GO" id="GO:0005975">
    <property type="term" value="P:carbohydrate metabolic process"/>
    <property type="evidence" value="ECO:0007669"/>
    <property type="project" value="InterPro"/>
</dbReference>
<evidence type="ECO:0000256" key="4">
    <source>
        <dbReference type="ARBA" id="ARBA00022525"/>
    </source>
</evidence>
<evidence type="ECO:0000256" key="1">
    <source>
        <dbReference type="ARBA" id="ARBA00004191"/>
    </source>
</evidence>
<keyword evidence="3" id="KW-0134">Cell wall</keyword>
<dbReference type="SUPFAM" id="SSF51126">
    <property type="entry name" value="Pectin lyase-like"/>
    <property type="match status" value="1"/>
</dbReference>
<dbReference type="AlphaFoldDB" id="A0A6A6KWN1"/>
<keyword evidence="11" id="KW-1185">Reference proteome</keyword>
<evidence type="ECO:0000256" key="7">
    <source>
        <dbReference type="ARBA" id="ARBA00023316"/>
    </source>
</evidence>
<dbReference type="InterPro" id="IPR006626">
    <property type="entry name" value="PbH1"/>
</dbReference>
<evidence type="ECO:0000256" key="6">
    <source>
        <dbReference type="ARBA" id="ARBA00023295"/>
    </source>
</evidence>
<keyword evidence="5 9" id="KW-0378">Hydrolase</keyword>
<keyword evidence="4" id="KW-0964">Secreted</keyword>
<comment type="caution">
    <text evidence="10">The sequence shown here is derived from an EMBL/GenBank/DDBJ whole genome shotgun (WGS) entry which is preliminary data.</text>
</comment>
<evidence type="ECO:0000256" key="9">
    <source>
        <dbReference type="RuleBase" id="RU361169"/>
    </source>
</evidence>
<dbReference type="InterPro" id="IPR012334">
    <property type="entry name" value="Pectin_lyas_fold"/>
</dbReference>
<protein>
    <submittedName>
        <fullName evidence="10">Uncharacterized protein</fullName>
    </submittedName>
</protein>
<dbReference type="PANTHER" id="PTHR31375">
    <property type="match status" value="1"/>
</dbReference>
<evidence type="ECO:0000256" key="8">
    <source>
        <dbReference type="PROSITE-ProRule" id="PRU10052"/>
    </source>
</evidence>
<reference evidence="10 11" key="1">
    <citation type="journal article" date="2020" name="Mol. Plant">
        <title>The Chromosome-Based Rubber Tree Genome Provides New Insights into Spurge Genome Evolution and Rubber Biosynthesis.</title>
        <authorList>
            <person name="Liu J."/>
            <person name="Shi C."/>
            <person name="Shi C.C."/>
            <person name="Li W."/>
            <person name="Zhang Q.J."/>
            <person name="Zhang Y."/>
            <person name="Li K."/>
            <person name="Lu H.F."/>
            <person name="Shi C."/>
            <person name="Zhu S.T."/>
            <person name="Xiao Z.Y."/>
            <person name="Nan H."/>
            <person name="Yue Y."/>
            <person name="Zhu X.G."/>
            <person name="Wu Y."/>
            <person name="Hong X.N."/>
            <person name="Fan G.Y."/>
            <person name="Tong Y."/>
            <person name="Zhang D."/>
            <person name="Mao C.L."/>
            <person name="Liu Y.L."/>
            <person name="Hao S.J."/>
            <person name="Liu W.Q."/>
            <person name="Lv M.Q."/>
            <person name="Zhang H.B."/>
            <person name="Liu Y."/>
            <person name="Hu-Tang G.R."/>
            <person name="Wang J.P."/>
            <person name="Wang J.H."/>
            <person name="Sun Y.H."/>
            <person name="Ni S.B."/>
            <person name="Chen W.B."/>
            <person name="Zhang X.C."/>
            <person name="Jiao Y.N."/>
            <person name="Eichler E.E."/>
            <person name="Li G.H."/>
            <person name="Liu X."/>
            <person name="Gao L.Z."/>
        </authorList>
    </citation>
    <scope>NUCLEOTIDE SEQUENCE [LARGE SCALE GENOMIC DNA]</scope>
    <source>
        <strain evidence="11">cv. GT1</strain>
        <tissue evidence="10">Leaf</tissue>
    </source>
</reference>
<dbReference type="InterPro" id="IPR011050">
    <property type="entry name" value="Pectin_lyase_fold/virulence"/>
</dbReference>
<dbReference type="InterPro" id="IPR000743">
    <property type="entry name" value="Glyco_hydro_28"/>
</dbReference>
<evidence type="ECO:0000256" key="3">
    <source>
        <dbReference type="ARBA" id="ARBA00022512"/>
    </source>
</evidence>
<proteinExistence type="inferred from homology"/>
<organism evidence="10 11">
    <name type="scientific">Hevea brasiliensis</name>
    <name type="common">Para rubber tree</name>
    <name type="synonym">Siphonia brasiliensis</name>
    <dbReference type="NCBI Taxonomy" id="3981"/>
    <lineage>
        <taxon>Eukaryota</taxon>
        <taxon>Viridiplantae</taxon>
        <taxon>Streptophyta</taxon>
        <taxon>Embryophyta</taxon>
        <taxon>Tracheophyta</taxon>
        <taxon>Spermatophyta</taxon>
        <taxon>Magnoliopsida</taxon>
        <taxon>eudicotyledons</taxon>
        <taxon>Gunneridae</taxon>
        <taxon>Pentapetalae</taxon>
        <taxon>rosids</taxon>
        <taxon>fabids</taxon>
        <taxon>Malpighiales</taxon>
        <taxon>Euphorbiaceae</taxon>
        <taxon>Crotonoideae</taxon>
        <taxon>Micrandreae</taxon>
        <taxon>Hevea</taxon>
    </lineage>
</organism>
<evidence type="ECO:0000256" key="2">
    <source>
        <dbReference type="ARBA" id="ARBA00008834"/>
    </source>
</evidence>
<dbReference type="Pfam" id="PF00295">
    <property type="entry name" value="Glyco_hydro_28"/>
    <property type="match status" value="2"/>
</dbReference>
<gene>
    <name evidence="10" type="ORF">GH714_020914</name>
</gene>
<dbReference type="SMART" id="SM00710">
    <property type="entry name" value="PbH1"/>
    <property type="match status" value="3"/>
</dbReference>
<feature type="active site" evidence="8">
    <location>
        <position position="159"/>
    </location>
</feature>
<dbReference type="GO" id="GO:0071555">
    <property type="term" value="P:cell wall organization"/>
    <property type="evidence" value="ECO:0007669"/>
    <property type="project" value="UniProtKB-KW"/>
</dbReference>
<name>A0A6A6KWN1_HEVBR</name>
<evidence type="ECO:0000313" key="11">
    <source>
        <dbReference type="Proteomes" id="UP000467840"/>
    </source>
</evidence>
<comment type="similarity">
    <text evidence="2 9">Belongs to the glycosyl hydrolase 28 family.</text>
</comment>
<accession>A0A6A6KWN1</accession>
<sequence length="312" mass="32717">MAKPIQVRHEHAILSAWKEACAATGSSKILIPTGTFLSGVVSVEGPCKGGIEIEVQGTLQAPPDLQGEGWFNFDHVDEFTISGKGTFDGQGESAWKANNCAKDPKCKPMPMHNTDGIHIGRSKGVNIIDTKIGTGDDCISIGDGTQNLKVSKVTCGPGHGISIGSLGRYENEEPVSGITVTGCTLTNTMNGVRIKSWPAQFGGSASDIHFEDITMENVSNPILIDQNYCPYGQCNDKGPSKVKISGVSIKNIKGTSASALSVKLDCSSGFPCENVELADIDLAYSGAEGPAKSECTNVKPTITGQLNPAGCQ</sequence>
<keyword evidence="6 9" id="KW-0326">Glycosidase</keyword>
<evidence type="ECO:0000313" key="10">
    <source>
        <dbReference type="EMBL" id="KAF2292368.1"/>
    </source>
</evidence>